<reference evidence="7 8" key="1">
    <citation type="journal article" date="2018" name="Sci. Adv.">
        <title>Multi-heme cytochromes provide a pathway for survival in energy-limited environments.</title>
        <authorList>
            <person name="Deng X."/>
            <person name="Dohmae N."/>
            <person name="Nealson K.H."/>
            <person name="Hashimoto K."/>
            <person name="Okamoto A."/>
        </authorList>
    </citation>
    <scope>NUCLEOTIDE SEQUENCE [LARGE SCALE GENOMIC DNA]</scope>
    <source>
        <strain evidence="7 8">IS5</strain>
    </source>
</reference>
<evidence type="ECO:0000313" key="7">
    <source>
        <dbReference type="EMBL" id="BBD10005.1"/>
    </source>
</evidence>
<dbReference type="Pfam" id="PF00374">
    <property type="entry name" value="NiFeSe_Hases"/>
    <property type="match status" value="2"/>
</dbReference>
<evidence type="ECO:0000256" key="3">
    <source>
        <dbReference type="ARBA" id="ARBA00022596"/>
    </source>
</evidence>
<protein>
    <submittedName>
        <fullName evidence="7">Nickel-dependent hydrogenase large subunit</fullName>
    </submittedName>
</protein>
<comment type="cofactor">
    <cofactor evidence="1 6">
        <name>Ni(2+)</name>
        <dbReference type="ChEBI" id="CHEBI:49786"/>
    </cofactor>
</comment>
<keyword evidence="4 6" id="KW-0479">Metal-binding</keyword>
<dbReference type="InterPro" id="IPR001501">
    <property type="entry name" value="Ni-dep_hyd_lsu"/>
</dbReference>
<dbReference type="RefSeq" id="WP_232034815.1">
    <property type="nucleotide sequence ID" value="NZ_AP017378.1"/>
</dbReference>
<dbReference type="KEGG" id="dfl:DFE_3279"/>
<dbReference type="PANTHER" id="PTHR43600:SF2">
    <property type="entry name" value="F420-NON-REDUCING HYDROGENASE VHU SUBUNIT A"/>
    <property type="match status" value="1"/>
</dbReference>
<dbReference type="AlphaFoldDB" id="A0A2Z6B3H9"/>
<dbReference type="InterPro" id="IPR018194">
    <property type="entry name" value="Ni-dep_hyd_lsu_Ni_BS"/>
</dbReference>
<dbReference type="EMBL" id="AP017378">
    <property type="protein sequence ID" value="BBD10005.1"/>
    <property type="molecule type" value="Genomic_DNA"/>
</dbReference>
<evidence type="ECO:0000256" key="5">
    <source>
        <dbReference type="ARBA" id="ARBA00023002"/>
    </source>
</evidence>
<feature type="binding site" evidence="6">
    <location>
        <position position="86"/>
    </location>
    <ligand>
        <name>Ni(2+)</name>
        <dbReference type="ChEBI" id="CHEBI:49786"/>
    </ligand>
</feature>
<keyword evidence="8" id="KW-1185">Reference proteome</keyword>
<dbReference type="PANTHER" id="PTHR43600">
    <property type="entry name" value="COENZYME F420 HYDROGENASE, SUBUNIT ALPHA"/>
    <property type="match status" value="1"/>
</dbReference>
<evidence type="ECO:0000256" key="2">
    <source>
        <dbReference type="ARBA" id="ARBA00009292"/>
    </source>
</evidence>
<keyword evidence="6" id="KW-0460">Magnesium</keyword>
<evidence type="ECO:0000256" key="4">
    <source>
        <dbReference type="ARBA" id="ARBA00022723"/>
    </source>
</evidence>
<keyword evidence="3 6" id="KW-0533">Nickel</keyword>
<proteinExistence type="inferred from homology"/>
<keyword evidence="6" id="KW-0408">Iron</keyword>
<dbReference type="SUPFAM" id="SSF56762">
    <property type="entry name" value="HydB/Nqo4-like"/>
    <property type="match status" value="1"/>
</dbReference>
<evidence type="ECO:0000313" key="8">
    <source>
        <dbReference type="Proteomes" id="UP000269883"/>
    </source>
</evidence>
<feature type="binding site" evidence="6">
    <location>
        <position position="86"/>
    </location>
    <ligand>
        <name>Fe cation</name>
        <dbReference type="ChEBI" id="CHEBI:24875"/>
    </ligand>
</feature>
<feature type="binding site" evidence="6">
    <location>
        <position position="83"/>
    </location>
    <ligand>
        <name>Ni(2+)</name>
        <dbReference type="ChEBI" id="CHEBI:49786"/>
    </ligand>
</feature>
<accession>A0A2Z6B3H9</accession>
<organism evidence="7 8">
    <name type="scientific">Desulfovibrio ferrophilus</name>
    <dbReference type="NCBI Taxonomy" id="241368"/>
    <lineage>
        <taxon>Bacteria</taxon>
        <taxon>Pseudomonadati</taxon>
        <taxon>Thermodesulfobacteriota</taxon>
        <taxon>Desulfovibrionia</taxon>
        <taxon>Desulfovibrionales</taxon>
        <taxon>Desulfovibrionaceae</taxon>
        <taxon>Desulfovibrio</taxon>
    </lineage>
</organism>
<dbReference type="GO" id="GO:0016151">
    <property type="term" value="F:nickel cation binding"/>
    <property type="evidence" value="ECO:0007669"/>
    <property type="project" value="InterPro"/>
</dbReference>
<feature type="binding site" evidence="6">
    <location>
        <position position="441"/>
    </location>
    <ligand>
        <name>Fe cation</name>
        <dbReference type="ChEBI" id="CHEBI:24875"/>
    </ligand>
</feature>
<dbReference type="InterPro" id="IPR029014">
    <property type="entry name" value="NiFe-Hase_large"/>
</dbReference>
<dbReference type="Gene3D" id="1.10.645.10">
    <property type="entry name" value="Cytochrome-c3 Hydrogenase, chain B"/>
    <property type="match status" value="1"/>
</dbReference>
<dbReference type="GO" id="GO:0008901">
    <property type="term" value="F:ferredoxin hydrogenase activity"/>
    <property type="evidence" value="ECO:0007669"/>
    <property type="project" value="InterPro"/>
</dbReference>
<feature type="binding site" evidence="6">
    <location>
        <position position="438"/>
    </location>
    <ligand>
        <name>Ni(2+)</name>
        <dbReference type="ChEBI" id="CHEBI:49786"/>
    </ligand>
</feature>
<feature type="binding site" evidence="6">
    <location>
        <position position="444"/>
    </location>
    <ligand>
        <name>Mg(2+)</name>
        <dbReference type="ChEBI" id="CHEBI:18420"/>
    </ligand>
</feature>
<feature type="binding site" evidence="6">
    <location>
        <position position="64"/>
    </location>
    <ligand>
        <name>Mg(2+)</name>
        <dbReference type="ChEBI" id="CHEBI:18420"/>
    </ligand>
</feature>
<gene>
    <name evidence="7" type="ORF">DFE_3279</name>
</gene>
<name>A0A2Z6B3H9_9BACT</name>
<evidence type="ECO:0000256" key="1">
    <source>
        <dbReference type="ARBA" id="ARBA00001967"/>
    </source>
</evidence>
<comment type="cofactor">
    <cofactor evidence="6">
        <name>Fe cation</name>
        <dbReference type="ChEBI" id="CHEBI:24875"/>
    </cofactor>
</comment>
<dbReference type="PROSITE" id="PS00508">
    <property type="entry name" value="NI_HGENASE_L_2"/>
    <property type="match status" value="1"/>
</dbReference>
<comment type="similarity">
    <text evidence="2">Belongs to the [NiFe]/[NiFeSe] hydrogenase large subunit family.</text>
</comment>
<dbReference type="Proteomes" id="UP000269883">
    <property type="component" value="Chromosome"/>
</dbReference>
<evidence type="ECO:0000256" key="6">
    <source>
        <dbReference type="PIRSR" id="PIRSR601501-1"/>
    </source>
</evidence>
<sequence>MSAKKATAKTKKAAPKAAPVMGKRVEVKHISRVEGHGNIVVEIDAKNKVKACRWEVPEAPRFFEAMILGKSYTQIHQIVSRICGICSIGHQLCSIQATEDAMGIMVSDQTVRLRKLALHGENLQSHLLHVAYLALPDLMGVGSVIPLAQTHKKELLTLIGLHRMANEFSRATTGRTTHPQRLVPGGFTKVPTEAELRDMKKMLEDSIPGLEAASDLFASVVDKLPNFTRETEYVGLVSPAEYAMYWGEVGSTMDQARPAIYYKDITNEYMVPQSTAKWTKNKGESLMVGALARFNLNHKRLSPLAKGIARKLGLKAPCHNPYYNNLAQLVECAHSVEDSIRLIDEMLNSGIKSETEPKITPRAGKGVGAVEVPRGILFHAYEYDDRGRILNADCVIPTNQNHANIQKDFEALVPTLVDEDEATIELKTSMLVRAYDPCISCSTHFVDMTSAREERRLVKFVRVDD</sequence>
<keyword evidence="5" id="KW-0560">Oxidoreductase</keyword>